<reference evidence="1" key="1">
    <citation type="submission" date="2006-10" db="EMBL/GenBank/DDBJ databases">
        <authorList>
            <person name="Amadeo P."/>
            <person name="Zhao Q."/>
            <person name="Wortman J."/>
            <person name="Fraser-Liggett C."/>
            <person name="Carlton J."/>
        </authorList>
    </citation>
    <scope>NUCLEOTIDE SEQUENCE</scope>
    <source>
        <strain evidence="1">G3</strain>
    </source>
</reference>
<evidence type="ECO:0000313" key="2">
    <source>
        <dbReference type="Proteomes" id="UP000001542"/>
    </source>
</evidence>
<organism evidence="1 2">
    <name type="scientific">Trichomonas vaginalis (strain ATCC PRA-98 / G3)</name>
    <dbReference type="NCBI Taxonomy" id="412133"/>
    <lineage>
        <taxon>Eukaryota</taxon>
        <taxon>Metamonada</taxon>
        <taxon>Parabasalia</taxon>
        <taxon>Trichomonadida</taxon>
        <taxon>Trichomonadidae</taxon>
        <taxon>Trichomonas</taxon>
    </lineage>
</organism>
<proteinExistence type="predicted"/>
<reference evidence="1" key="2">
    <citation type="journal article" date="2007" name="Science">
        <title>Draft genome sequence of the sexually transmitted pathogen Trichomonas vaginalis.</title>
        <authorList>
            <person name="Carlton J.M."/>
            <person name="Hirt R.P."/>
            <person name="Silva J.C."/>
            <person name="Delcher A.L."/>
            <person name="Schatz M."/>
            <person name="Zhao Q."/>
            <person name="Wortman J.R."/>
            <person name="Bidwell S.L."/>
            <person name="Alsmark U.C.M."/>
            <person name="Besteiro S."/>
            <person name="Sicheritz-Ponten T."/>
            <person name="Noel C.J."/>
            <person name="Dacks J.B."/>
            <person name="Foster P.G."/>
            <person name="Simillion C."/>
            <person name="Van de Peer Y."/>
            <person name="Miranda-Saavedra D."/>
            <person name="Barton G.J."/>
            <person name="Westrop G.D."/>
            <person name="Mueller S."/>
            <person name="Dessi D."/>
            <person name="Fiori P.L."/>
            <person name="Ren Q."/>
            <person name="Paulsen I."/>
            <person name="Zhang H."/>
            <person name="Bastida-Corcuera F.D."/>
            <person name="Simoes-Barbosa A."/>
            <person name="Brown M.T."/>
            <person name="Hayes R.D."/>
            <person name="Mukherjee M."/>
            <person name="Okumura C.Y."/>
            <person name="Schneider R."/>
            <person name="Smith A.J."/>
            <person name="Vanacova S."/>
            <person name="Villalvazo M."/>
            <person name="Haas B.J."/>
            <person name="Pertea M."/>
            <person name="Feldblyum T.V."/>
            <person name="Utterback T.R."/>
            <person name="Shu C.L."/>
            <person name="Osoegawa K."/>
            <person name="de Jong P.J."/>
            <person name="Hrdy I."/>
            <person name="Horvathova L."/>
            <person name="Zubacova Z."/>
            <person name="Dolezal P."/>
            <person name="Malik S.B."/>
            <person name="Logsdon J.M. Jr."/>
            <person name="Henze K."/>
            <person name="Gupta A."/>
            <person name="Wang C.C."/>
            <person name="Dunne R.L."/>
            <person name="Upcroft J.A."/>
            <person name="Upcroft P."/>
            <person name="White O."/>
            <person name="Salzberg S.L."/>
            <person name="Tang P."/>
            <person name="Chiu C.-H."/>
            <person name="Lee Y.-S."/>
            <person name="Embley T.M."/>
            <person name="Coombs G.H."/>
            <person name="Mottram J.C."/>
            <person name="Tachezy J."/>
            <person name="Fraser-Liggett C.M."/>
            <person name="Johnson P.J."/>
        </authorList>
    </citation>
    <scope>NUCLEOTIDE SEQUENCE [LARGE SCALE GENOMIC DNA]</scope>
    <source>
        <strain evidence="1">G3</strain>
    </source>
</reference>
<dbReference type="VEuPathDB" id="TrichDB:TVAGG3_0637420"/>
<name>A2FRB3_TRIV3</name>
<dbReference type="AlphaFoldDB" id="A2FRB3"/>
<gene>
    <name evidence="1" type="ORF">TVAG_361950</name>
</gene>
<evidence type="ECO:0000313" key="1">
    <source>
        <dbReference type="EMBL" id="EAX92554.1"/>
    </source>
</evidence>
<keyword evidence="2" id="KW-1185">Reference proteome</keyword>
<protein>
    <submittedName>
        <fullName evidence="1">Uncharacterized protein</fullName>
    </submittedName>
</protein>
<accession>A2FRB3</accession>
<dbReference type="Proteomes" id="UP000001542">
    <property type="component" value="Unassembled WGS sequence"/>
</dbReference>
<dbReference type="InParanoid" id="A2FRB3"/>
<dbReference type="EMBL" id="DS113960">
    <property type="protein sequence ID" value="EAX92554.1"/>
    <property type="molecule type" value="Genomic_DNA"/>
</dbReference>
<dbReference type="VEuPathDB" id="TrichDB:TVAG_361950"/>
<sequence length="165" mass="18492">MKTILSALNEILSPILSYTLTKYMKIHYLLRLFFDSGPSLDTWTLFYENSEITKNHTENTILKPTGVGNYYVTTCLFNGINDIVVYININSLTKLLISISGFNGTKTPSQTVYSLFGSCVIYRTCATKSIQTGSDDEGVFLYSLPLNTNNKNIFEDSSVFDCGEI</sequence>